<evidence type="ECO:0000313" key="1">
    <source>
        <dbReference type="EMBL" id="MBL0423757.1"/>
    </source>
</evidence>
<protein>
    <submittedName>
        <fullName evidence="1">Uncharacterized protein</fullName>
    </submittedName>
</protein>
<dbReference type="InterPro" id="IPR053785">
    <property type="entry name" value="PhaP6-like"/>
</dbReference>
<keyword evidence="2" id="KW-1185">Reference proteome</keyword>
<dbReference type="NCBIfam" id="NF045536">
    <property type="entry name" value="phasin_PhaP6"/>
    <property type="match status" value="1"/>
</dbReference>
<comment type="caution">
    <text evidence="1">The sequence shown here is derived from an EMBL/GenBank/DDBJ whole genome shotgun (WGS) entry which is preliminary data.</text>
</comment>
<sequence>MKSRSSPRLAHQATELAFAVPQVVAHRLTRLALAGPRPNARDQREFHGMAQEKVHAFWQSWFAMGWAMVEASQKAWLAMLQGARVPLLDVQHVMARGMAPVHRKATANARRLARTSLR</sequence>
<reference evidence="1 2" key="1">
    <citation type="journal article" date="2017" name="Int. J. Syst. Evol. Microbiol.">
        <title>Ramlibacter alkalitolerans sp. nov., alkali-tolerant bacterium isolated from soil of ginseng.</title>
        <authorList>
            <person name="Lee D.H."/>
            <person name="Cha C.J."/>
        </authorList>
    </citation>
    <scope>NUCLEOTIDE SEQUENCE [LARGE SCALE GENOMIC DNA]</scope>
    <source>
        <strain evidence="1 2">KACC 19305</strain>
    </source>
</reference>
<dbReference type="Proteomes" id="UP000622707">
    <property type="component" value="Unassembled WGS sequence"/>
</dbReference>
<gene>
    <name evidence="1" type="ORF">JI746_01460</name>
</gene>
<accession>A0ABS1JHU0</accession>
<proteinExistence type="predicted"/>
<dbReference type="RefSeq" id="WP_201686995.1">
    <property type="nucleotide sequence ID" value="NZ_JAEQND010000001.1"/>
</dbReference>
<evidence type="ECO:0000313" key="2">
    <source>
        <dbReference type="Proteomes" id="UP000622707"/>
    </source>
</evidence>
<dbReference type="EMBL" id="JAEQND010000001">
    <property type="protein sequence ID" value="MBL0423757.1"/>
    <property type="molecule type" value="Genomic_DNA"/>
</dbReference>
<organism evidence="1 2">
    <name type="scientific">Ramlibacter alkalitolerans</name>
    <dbReference type="NCBI Taxonomy" id="2039631"/>
    <lineage>
        <taxon>Bacteria</taxon>
        <taxon>Pseudomonadati</taxon>
        <taxon>Pseudomonadota</taxon>
        <taxon>Betaproteobacteria</taxon>
        <taxon>Burkholderiales</taxon>
        <taxon>Comamonadaceae</taxon>
        <taxon>Ramlibacter</taxon>
    </lineage>
</organism>
<name>A0ABS1JHU0_9BURK</name>